<dbReference type="Proteomes" id="UP000587760">
    <property type="component" value="Unassembled WGS sequence"/>
</dbReference>
<evidence type="ECO:0000313" key="7">
    <source>
        <dbReference type="EMBL" id="MBB6479455.1"/>
    </source>
</evidence>
<keyword evidence="3 5" id="KW-0238">DNA-binding</keyword>
<gene>
    <name evidence="7" type="ORF">HNR50_001113</name>
</gene>
<dbReference type="RefSeq" id="WP_184744708.1">
    <property type="nucleotide sequence ID" value="NZ_JACHGJ010000002.1"/>
</dbReference>
<dbReference type="GO" id="GO:0003700">
    <property type="term" value="F:DNA-binding transcription factor activity"/>
    <property type="evidence" value="ECO:0007669"/>
    <property type="project" value="TreeGrafter"/>
</dbReference>
<dbReference type="PRINTS" id="PR00455">
    <property type="entry name" value="HTHTETR"/>
</dbReference>
<dbReference type="EMBL" id="JACHGJ010000002">
    <property type="protein sequence ID" value="MBB6479455.1"/>
    <property type="molecule type" value="Genomic_DNA"/>
</dbReference>
<dbReference type="SUPFAM" id="SSF46689">
    <property type="entry name" value="Homeodomain-like"/>
    <property type="match status" value="1"/>
</dbReference>
<reference evidence="7 8" key="1">
    <citation type="submission" date="2020-08" db="EMBL/GenBank/DDBJ databases">
        <title>Genomic Encyclopedia of Type Strains, Phase IV (KMG-IV): sequencing the most valuable type-strain genomes for metagenomic binning, comparative biology and taxonomic classification.</title>
        <authorList>
            <person name="Goeker M."/>
        </authorList>
    </citation>
    <scope>NUCLEOTIDE SEQUENCE [LARGE SCALE GENOMIC DNA]</scope>
    <source>
        <strain evidence="7 8">DSM 2461</strain>
    </source>
</reference>
<feature type="domain" description="HTH tetR-type" evidence="6">
    <location>
        <begin position="4"/>
        <end position="64"/>
    </location>
</feature>
<evidence type="ECO:0000313" key="8">
    <source>
        <dbReference type="Proteomes" id="UP000587760"/>
    </source>
</evidence>
<dbReference type="PANTHER" id="PTHR30055:SF175">
    <property type="entry name" value="HTH-TYPE TRANSCRIPTIONAL REPRESSOR KSTR2"/>
    <property type="match status" value="1"/>
</dbReference>
<dbReference type="InterPro" id="IPR050109">
    <property type="entry name" value="HTH-type_TetR-like_transc_reg"/>
</dbReference>
<comment type="caution">
    <text evidence="7">The sequence shown here is derived from an EMBL/GenBank/DDBJ whole genome shotgun (WGS) entry which is preliminary data.</text>
</comment>
<dbReference type="PANTHER" id="PTHR30055">
    <property type="entry name" value="HTH-TYPE TRANSCRIPTIONAL REGULATOR RUTR"/>
    <property type="match status" value="1"/>
</dbReference>
<dbReference type="InterPro" id="IPR001647">
    <property type="entry name" value="HTH_TetR"/>
</dbReference>
<accession>A0A841R6H7</accession>
<protein>
    <submittedName>
        <fullName evidence="7">AcrR family transcriptional regulator</fullName>
    </submittedName>
</protein>
<evidence type="ECO:0000256" key="3">
    <source>
        <dbReference type="ARBA" id="ARBA00023125"/>
    </source>
</evidence>
<keyword evidence="4" id="KW-0804">Transcription</keyword>
<keyword evidence="2" id="KW-0805">Transcription regulation</keyword>
<dbReference type="AlphaFoldDB" id="A0A841R6H7"/>
<keyword evidence="8" id="KW-1185">Reference proteome</keyword>
<feature type="DNA-binding region" description="H-T-H motif" evidence="5">
    <location>
        <begin position="27"/>
        <end position="46"/>
    </location>
</feature>
<dbReference type="Pfam" id="PF00440">
    <property type="entry name" value="TetR_N"/>
    <property type="match status" value="1"/>
</dbReference>
<organism evidence="7 8">
    <name type="scientific">Spirochaeta isovalerica</name>
    <dbReference type="NCBI Taxonomy" id="150"/>
    <lineage>
        <taxon>Bacteria</taxon>
        <taxon>Pseudomonadati</taxon>
        <taxon>Spirochaetota</taxon>
        <taxon>Spirochaetia</taxon>
        <taxon>Spirochaetales</taxon>
        <taxon>Spirochaetaceae</taxon>
        <taxon>Spirochaeta</taxon>
    </lineage>
</organism>
<dbReference type="GO" id="GO:0000976">
    <property type="term" value="F:transcription cis-regulatory region binding"/>
    <property type="evidence" value="ECO:0007669"/>
    <property type="project" value="TreeGrafter"/>
</dbReference>
<dbReference type="Gene3D" id="1.10.357.10">
    <property type="entry name" value="Tetracycline Repressor, domain 2"/>
    <property type="match status" value="1"/>
</dbReference>
<evidence type="ECO:0000256" key="1">
    <source>
        <dbReference type="ARBA" id="ARBA00022491"/>
    </source>
</evidence>
<evidence type="ECO:0000256" key="2">
    <source>
        <dbReference type="ARBA" id="ARBA00023015"/>
    </source>
</evidence>
<evidence type="ECO:0000256" key="5">
    <source>
        <dbReference type="PROSITE-ProRule" id="PRU00335"/>
    </source>
</evidence>
<evidence type="ECO:0000256" key="4">
    <source>
        <dbReference type="ARBA" id="ARBA00023163"/>
    </source>
</evidence>
<sequence length="204" mass="24343">MEELTTREKILQEAEKQFIDRGIQNTQMKEIAEAVKINRRTLYRYFPTKEELAFEVELVVMDKLQFNPEMDESRNHKLTGFEKIKLYFDEVNLDGIRDLLKFTAEFDRYFQDEYPGRELEELFISKLDPGNDILYVYIKEGCEDGSLRNDLTAHEIFTFISQNFLGFFQRLIIREKHLVHEHCDNVDFQKLFRKIVLSGIKAEP</sequence>
<evidence type="ECO:0000259" key="6">
    <source>
        <dbReference type="PROSITE" id="PS50977"/>
    </source>
</evidence>
<dbReference type="PROSITE" id="PS50977">
    <property type="entry name" value="HTH_TETR_2"/>
    <property type="match status" value="1"/>
</dbReference>
<keyword evidence="1" id="KW-0678">Repressor</keyword>
<dbReference type="InterPro" id="IPR009057">
    <property type="entry name" value="Homeodomain-like_sf"/>
</dbReference>
<name>A0A841R6H7_9SPIO</name>
<proteinExistence type="predicted"/>